<reference evidence="1 2" key="1">
    <citation type="submission" date="2009-01" db="EMBL/GenBank/DDBJ databases">
        <authorList>
            <person name="Qin X."/>
            <person name="Bachman B."/>
            <person name="Battles P."/>
            <person name="Bell A."/>
            <person name="Bess C."/>
            <person name="Bickham C."/>
            <person name="Chaboub L."/>
            <person name="Chen D."/>
            <person name="Coyle M."/>
            <person name="Deiros D.R."/>
            <person name="Dinh H."/>
            <person name="Forbes L."/>
            <person name="Fowler G."/>
            <person name="Francisco L."/>
            <person name="Fu Q."/>
            <person name="Gubbala S."/>
            <person name="Hale W."/>
            <person name="Han Y."/>
            <person name="Hemphill L."/>
            <person name="Highlander S.K."/>
            <person name="Hirani K."/>
            <person name="Hogues M."/>
            <person name="Jackson L."/>
            <person name="Jakkamsetti A."/>
            <person name="Javaid M."/>
            <person name="Jiang H."/>
            <person name="Korchina V."/>
            <person name="Kovar C."/>
            <person name="Lara F."/>
            <person name="Lee S."/>
            <person name="Mata R."/>
            <person name="Mathew T."/>
            <person name="Moen C."/>
            <person name="Morales K."/>
            <person name="Munidasa M."/>
            <person name="Nazareth L."/>
            <person name="Ngo R."/>
            <person name="Nguyen L."/>
            <person name="Okwuonu G."/>
            <person name="Ongeri F."/>
            <person name="Patil S."/>
            <person name="Petrosino J."/>
            <person name="Pham C."/>
            <person name="Pham P."/>
            <person name="Pu L.-L."/>
            <person name="Puazo M."/>
            <person name="Raj R."/>
            <person name="Reid J."/>
            <person name="Rouhana J."/>
            <person name="Saada N."/>
            <person name="Shang Y."/>
            <person name="Simmons D."/>
            <person name="Thornton R."/>
            <person name="Warren J."/>
            <person name="Weissenberger G."/>
            <person name="Zhang J."/>
            <person name="Zhang L."/>
            <person name="Zhou C."/>
            <person name="Zhu D."/>
            <person name="Muzny D."/>
            <person name="Worley K."/>
            <person name="Gibbs R."/>
        </authorList>
    </citation>
    <scope>NUCLEOTIDE SEQUENCE [LARGE SCALE GENOMIC DNA]</scope>
    <source>
        <strain evidence="1 2">ATCC 11741</strain>
    </source>
</reference>
<evidence type="ECO:0000313" key="2">
    <source>
        <dbReference type="Proteomes" id="UP000003531"/>
    </source>
</evidence>
<dbReference type="EMBL" id="ACGT01000031">
    <property type="protein sequence ID" value="EEJ73631.1"/>
    <property type="molecule type" value="Genomic_DNA"/>
</dbReference>
<dbReference type="AlphaFoldDB" id="C2EIN3"/>
<proteinExistence type="predicted"/>
<accession>C2EIN3</accession>
<sequence>MIIVAIKVKKDISSSPQPKRRLFFRKKEKDLSKREQVFTSAPIIDLIGYKGFTQNSDHFLILKDSDDGYAEFLTIRGQGLGTLSFNQQKAVIEGYHQFLSMYLEDFQIMISPFPTNTSVQRVNVLHRYNKVTSLIANESKPRRKHQLLMQQRYIKDQLSTLKRVEKELFNQDFILILFAKNQRELRINRDNAINWGGNSVILEKMDLEKKKLVLYRMNNLNTRI</sequence>
<dbReference type="Proteomes" id="UP000003531">
    <property type="component" value="Unassembled WGS sequence"/>
</dbReference>
<evidence type="ECO:0000313" key="1">
    <source>
        <dbReference type="EMBL" id="EEJ73631.1"/>
    </source>
</evidence>
<name>C2EIN3_9LACO</name>
<comment type="caution">
    <text evidence="1">The sequence shown here is derived from an EMBL/GenBank/DDBJ whole genome shotgun (WGS) entry which is preliminary data.</text>
</comment>
<gene>
    <name evidence="1" type="ORF">HMPREF0545_1505</name>
</gene>
<organism evidence="1 2">
    <name type="scientific">Ligilactobacillus salivarius DSM 20555 = ATCC 11741</name>
    <dbReference type="NCBI Taxonomy" id="1423799"/>
    <lineage>
        <taxon>Bacteria</taxon>
        <taxon>Bacillati</taxon>
        <taxon>Bacillota</taxon>
        <taxon>Bacilli</taxon>
        <taxon>Lactobacillales</taxon>
        <taxon>Lactobacillaceae</taxon>
        <taxon>Ligilactobacillus</taxon>
    </lineage>
</organism>
<protein>
    <submittedName>
        <fullName evidence="1">Uncharacterized protein</fullName>
    </submittedName>
</protein>
<dbReference type="HOGENOM" id="CLU_1249337_0_0_9"/>